<dbReference type="GO" id="GO:0071555">
    <property type="term" value="P:cell wall organization"/>
    <property type="evidence" value="ECO:0007669"/>
    <property type="project" value="UniProtKB-KW"/>
</dbReference>
<dbReference type="GO" id="GO:0008745">
    <property type="term" value="F:N-acetylmuramoyl-L-alanine amidase activity"/>
    <property type="evidence" value="ECO:0007669"/>
    <property type="project" value="UniProtKB-EC"/>
</dbReference>
<dbReference type="InterPro" id="IPR002502">
    <property type="entry name" value="Amidase_domain"/>
</dbReference>
<feature type="domain" description="SH3b" evidence="5">
    <location>
        <begin position="218"/>
        <end position="283"/>
    </location>
</feature>
<dbReference type="SMART" id="SM00644">
    <property type="entry name" value="Ami_2"/>
    <property type="match status" value="1"/>
</dbReference>
<sequence length="283" mass="30876">MAVSISRGMVRKDGRAVPVVPSPYKSSFDGNQPKILVMHFTYGSSAASSAEWFRSKQNPGSSAHVVIDRDGSIIQCVSFEECAWHAGASSWRDRHGNRLEGLNRHSFGIELSNWGYLQKSASGWRSYTGAPIADPVLAQHKNGNPDETPGLIGWEPYPAEQIDAAVEVARAIVDAYGVDEIVGHDDIAPTRKWDPGPAFDMQKFRAQVLGDDRSSNDSDTLSVIVDEGLNLRSGPSTEFPTVSLLARGTLLQPLERRGRWLLVSVMKNGVPFSTGWVHGAYVA</sequence>
<evidence type="ECO:0000313" key="9">
    <source>
        <dbReference type="Proteomes" id="UP001155380"/>
    </source>
</evidence>
<dbReference type="Pfam" id="PF08239">
    <property type="entry name" value="SH3_3"/>
    <property type="match status" value="1"/>
</dbReference>
<evidence type="ECO:0000313" key="6">
    <source>
        <dbReference type="EMBL" id="MCM2400416.1"/>
    </source>
</evidence>
<dbReference type="Gene3D" id="2.30.30.40">
    <property type="entry name" value="SH3 Domains"/>
    <property type="match status" value="1"/>
</dbReference>
<dbReference type="GO" id="GO:0009253">
    <property type="term" value="P:peptidoglycan catabolic process"/>
    <property type="evidence" value="ECO:0007669"/>
    <property type="project" value="InterPro"/>
</dbReference>
<reference evidence="7 8" key="1">
    <citation type="submission" date="2022-06" db="EMBL/GenBank/DDBJ databases">
        <authorList>
            <person name="Sun Q."/>
        </authorList>
    </citation>
    <scope>NUCLEOTIDE SEQUENCE</scope>
    <source>
        <strain evidence="7">S101</strain>
        <strain evidence="6 8">S153</strain>
    </source>
</reference>
<evidence type="ECO:0000256" key="1">
    <source>
        <dbReference type="ARBA" id="ARBA00001561"/>
    </source>
</evidence>
<accession>A0AAJ1F5D1</accession>
<dbReference type="Gene3D" id="3.40.80.10">
    <property type="entry name" value="Peptidoglycan recognition protein-like"/>
    <property type="match status" value="1"/>
</dbReference>
<evidence type="ECO:0000256" key="2">
    <source>
        <dbReference type="ARBA" id="ARBA00011901"/>
    </source>
</evidence>
<dbReference type="PANTHER" id="PTHR30417:SF1">
    <property type="entry name" value="N-ACETYLMURAMOYL-L-ALANINE AMIDASE AMID"/>
    <property type="match status" value="1"/>
</dbReference>
<dbReference type="PROSITE" id="PS51781">
    <property type="entry name" value="SH3B"/>
    <property type="match status" value="1"/>
</dbReference>
<evidence type="ECO:0000259" key="5">
    <source>
        <dbReference type="PROSITE" id="PS51781"/>
    </source>
</evidence>
<keyword evidence="3 7" id="KW-0378">Hydrolase</keyword>
<dbReference type="InterPro" id="IPR051206">
    <property type="entry name" value="NAMLAA_amidase_2"/>
</dbReference>
<keyword evidence="4" id="KW-0961">Cell wall biogenesis/degradation</keyword>
<evidence type="ECO:0000313" key="8">
    <source>
        <dbReference type="Proteomes" id="UP001155079"/>
    </source>
</evidence>
<dbReference type="Proteomes" id="UP001155079">
    <property type="component" value="Unassembled WGS sequence"/>
</dbReference>
<dbReference type="EC" id="3.5.1.28" evidence="2"/>
<dbReference type="Proteomes" id="UP001155380">
    <property type="component" value="Unassembled WGS sequence"/>
</dbReference>
<name>A0AAJ1F5D1_9HYPH</name>
<organism evidence="7 9">
    <name type="scientific">Ciceribacter sichuanensis</name>
    <dbReference type="NCBI Taxonomy" id="2949647"/>
    <lineage>
        <taxon>Bacteria</taxon>
        <taxon>Pseudomonadati</taxon>
        <taxon>Pseudomonadota</taxon>
        <taxon>Alphaproteobacteria</taxon>
        <taxon>Hyphomicrobiales</taxon>
        <taxon>Rhizobiaceae</taxon>
        <taxon>Ciceribacter</taxon>
    </lineage>
</organism>
<dbReference type="InterPro" id="IPR036505">
    <property type="entry name" value="Amidase/PGRP_sf"/>
</dbReference>
<proteinExistence type="predicted"/>
<protein>
    <recommendedName>
        <fullName evidence="2">N-acetylmuramoyl-L-alanine amidase</fullName>
        <ecNumber evidence="2">3.5.1.28</ecNumber>
    </recommendedName>
</protein>
<evidence type="ECO:0000313" key="7">
    <source>
        <dbReference type="EMBL" id="MCO5955642.1"/>
    </source>
</evidence>
<dbReference type="GO" id="GO:0009254">
    <property type="term" value="P:peptidoglycan turnover"/>
    <property type="evidence" value="ECO:0007669"/>
    <property type="project" value="TreeGrafter"/>
</dbReference>
<dbReference type="EMBL" id="JAMXLX010000001">
    <property type="protein sequence ID" value="MCO5955642.1"/>
    <property type="molecule type" value="Genomic_DNA"/>
</dbReference>
<dbReference type="AlphaFoldDB" id="A0AAJ1F5D1"/>
<comment type="catalytic activity">
    <reaction evidence="1">
        <text>Hydrolyzes the link between N-acetylmuramoyl residues and L-amino acid residues in certain cell-wall glycopeptides.</text>
        <dbReference type="EC" id="3.5.1.28"/>
    </reaction>
</comment>
<comment type="caution">
    <text evidence="7">The sequence shown here is derived from an EMBL/GenBank/DDBJ whole genome shotgun (WGS) entry which is preliminary data.</text>
</comment>
<gene>
    <name evidence="6" type="ORF">NBH20_04570</name>
    <name evidence="7" type="ORF">NBH21_02555</name>
</gene>
<dbReference type="SUPFAM" id="SSF55846">
    <property type="entry name" value="N-acetylmuramoyl-L-alanine amidase-like"/>
    <property type="match status" value="1"/>
</dbReference>
<dbReference type="InterPro" id="IPR003646">
    <property type="entry name" value="SH3-like_bac-type"/>
</dbReference>
<evidence type="ECO:0000256" key="3">
    <source>
        <dbReference type="ARBA" id="ARBA00022801"/>
    </source>
</evidence>
<dbReference type="PANTHER" id="PTHR30417">
    <property type="entry name" value="N-ACETYLMURAMOYL-L-ALANINE AMIDASE AMID"/>
    <property type="match status" value="1"/>
</dbReference>
<dbReference type="EMBL" id="JAMQAY010000001">
    <property type="protein sequence ID" value="MCM2400416.1"/>
    <property type="molecule type" value="Genomic_DNA"/>
</dbReference>
<dbReference type="RefSeq" id="WP_250912385.1">
    <property type="nucleotide sequence ID" value="NZ_JAMQAY010000001.1"/>
</dbReference>
<evidence type="ECO:0000256" key="4">
    <source>
        <dbReference type="ARBA" id="ARBA00023316"/>
    </source>
</evidence>
<dbReference type="CDD" id="cd06583">
    <property type="entry name" value="PGRP"/>
    <property type="match status" value="1"/>
</dbReference>
<keyword evidence="8" id="KW-1185">Reference proteome</keyword>
<dbReference type="Pfam" id="PF01510">
    <property type="entry name" value="Amidase_2"/>
    <property type="match status" value="1"/>
</dbReference>